<keyword evidence="1" id="KW-1133">Transmembrane helix</keyword>
<dbReference type="Proteomes" id="UP000449906">
    <property type="component" value="Unassembled WGS sequence"/>
</dbReference>
<gene>
    <name evidence="2" type="ORF">F9L07_24540</name>
</gene>
<proteinExistence type="predicted"/>
<comment type="caution">
    <text evidence="2">The sequence shown here is derived from an EMBL/GenBank/DDBJ whole genome shotgun (WGS) entry which is preliminary data.</text>
</comment>
<reference evidence="2 3" key="1">
    <citation type="submission" date="2019-09" db="EMBL/GenBank/DDBJ databases">
        <title>Pimelobacter sp. isolated from Paulinella.</title>
        <authorList>
            <person name="Jeong S.E."/>
        </authorList>
    </citation>
    <scope>NUCLEOTIDE SEQUENCE [LARGE SCALE GENOMIC DNA]</scope>
    <source>
        <strain evidence="2 3">Pch-N</strain>
    </source>
</reference>
<feature type="transmembrane region" description="Helical" evidence="1">
    <location>
        <begin position="6"/>
        <end position="29"/>
    </location>
</feature>
<evidence type="ECO:0008006" key="4">
    <source>
        <dbReference type="Google" id="ProtNLM"/>
    </source>
</evidence>
<accession>A0A7J5DS98</accession>
<keyword evidence="1" id="KW-0472">Membrane</keyword>
<dbReference type="AlphaFoldDB" id="A0A7J5DS98"/>
<evidence type="ECO:0000313" key="2">
    <source>
        <dbReference type="EMBL" id="KAB2807858.1"/>
    </source>
</evidence>
<name>A0A7J5DS98_NOCSI</name>
<evidence type="ECO:0000313" key="3">
    <source>
        <dbReference type="Proteomes" id="UP000449906"/>
    </source>
</evidence>
<protein>
    <recommendedName>
        <fullName evidence="4">Transmembrane protein</fullName>
    </recommendedName>
</protein>
<dbReference type="EMBL" id="WBVM01000004">
    <property type="protein sequence ID" value="KAB2807858.1"/>
    <property type="molecule type" value="Genomic_DNA"/>
</dbReference>
<feature type="transmembrane region" description="Helical" evidence="1">
    <location>
        <begin position="80"/>
        <end position="100"/>
    </location>
</feature>
<sequence>MSEPWFGVVVPATVGVATAIYATGGRAALARRAIKQELEIAQLMPNGAPRDALERVAQEKAVLYASRWIGPQPLRPRGHLAFLALAVVGFGAAWVASHVADVARDHRWIEAFLSLAMILGLSAFTMAVIGWGVLVWTADNAKTRAETVAARRARVDSFLADGTRQ</sequence>
<keyword evidence="1" id="KW-0812">Transmembrane</keyword>
<feature type="transmembrane region" description="Helical" evidence="1">
    <location>
        <begin position="112"/>
        <end position="136"/>
    </location>
</feature>
<evidence type="ECO:0000256" key="1">
    <source>
        <dbReference type="SAM" id="Phobius"/>
    </source>
</evidence>
<organism evidence="2 3">
    <name type="scientific">Nocardioides simplex</name>
    <name type="common">Arthrobacter simplex</name>
    <dbReference type="NCBI Taxonomy" id="2045"/>
    <lineage>
        <taxon>Bacteria</taxon>
        <taxon>Bacillati</taxon>
        <taxon>Actinomycetota</taxon>
        <taxon>Actinomycetes</taxon>
        <taxon>Propionibacteriales</taxon>
        <taxon>Nocardioidaceae</taxon>
        <taxon>Pimelobacter</taxon>
    </lineage>
</organism>
<dbReference type="RefSeq" id="WP_151582339.1">
    <property type="nucleotide sequence ID" value="NZ_WBVM01000004.1"/>
</dbReference>